<dbReference type="Pfam" id="PF00535">
    <property type="entry name" value="Glycos_transf_2"/>
    <property type="match status" value="1"/>
</dbReference>
<evidence type="ECO:0000313" key="2">
    <source>
        <dbReference type="EMBL" id="RVU91815.1"/>
    </source>
</evidence>
<name>A0A437UDZ9_9FLAO</name>
<proteinExistence type="predicted"/>
<feature type="domain" description="Glycosyltransferase 2-like" evidence="1">
    <location>
        <begin position="47"/>
        <end position="228"/>
    </location>
</feature>
<comment type="caution">
    <text evidence="2">The sequence shown here is derived from an EMBL/GenBank/DDBJ whole genome shotgun (WGS) entry which is preliminary data.</text>
</comment>
<accession>A0A437UDZ9</accession>
<dbReference type="Proteomes" id="UP000288951">
    <property type="component" value="Unassembled WGS sequence"/>
</dbReference>
<keyword evidence="3" id="KW-1185">Reference proteome</keyword>
<dbReference type="SUPFAM" id="SSF53448">
    <property type="entry name" value="Nucleotide-diphospho-sugar transferases"/>
    <property type="match status" value="1"/>
</dbReference>
<sequence>MSMRLGNNPTKIGKLVERTVCDHRVIIPLHIPNEEDYYKDTYRIFELCLYSVRKTTHSPLKISVVSNGSSVTINQRLNILYSKGYIDELIIEREGIGKVNSILKSLRTAEERLITITDADVLFKNGWEDKVLQIFESFPKAGAVSPVPVFRKHFELTHNIWFDYFFNSKLQFEPVTNEEELEMFAKSLGWLWLEPTWKDTILKLQATNGIKAVVGCPHFCATYKREVFENLPKENSIYKILGDSEYKYTDLPVLKNDGYRLSTDDNFAFHLGNIFEPWMQERFNALYEEVPIYRSYTHLPLLKRNKVAFYVKQILFKRILKKTIFTRYAFQKKGLTQEQILNFMGNDYD</sequence>
<protein>
    <submittedName>
        <fullName evidence="2">Glycosyltransferase family 2 protein</fullName>
    </submittedName>
</protein>
<evidence type="ECO:0000313" key="3">
    <source>
        <dbReference type="Proteomes" id="UP000288951"/>
    </source>
</evidence>
<dbReference type="GO" id="GO:0016740">
    <property type="term" value="F:transferase activity"/>
    <property type="evidence" value="ECO:0007669"/>
    <property type="project" value="UniProtKB-KW"/>
</dbReference>
<evidence type="ECO:0000259" key="1">
    <source>
        <dbReference type="Pfam" id="PF00535"/>
    </source>
</evidence>
<dbReference type="InterPro" id="IPR001173">
    <property type="entry name" value="Glyco_trans_2-like"/>
</dbReference>
<dbReference type="AlphaFoldDB" id="A0A437UDZ9"/>
<organism evidence="2 3">
    <name type="scientific">Flavobacterium columnare</name>
    <dbReference type="NCBI Taxonomy" id="996"/>
    <lineage>
        <taxon>Bacteria</taxon>
        <taxon>Pseudomonadati</taxon>
        <taxon>Bacteroidota</taxon>
        <taxon>Flavobacteriia</taxon>
        <taxon>Flavobacteriales</taxon>
        <taxon>Flavobacteriaceae</taxon>
        <taxon>Flavobacterium</taxon>
    </lineage>
</organism>
<reference evidence="2" key="1">
    <citation type="submission" date="2018-12" db="EMBL/GenBank/DDBJ databases">
        <title>Draft genome sequence of Flaovobacterium columnare ARS1 isolated from channel catfish in Alabama.</title>
        <authorList>
            <person name="Cai W."/>
            <person name="Arias C."/>
        </authorList>
    </citation>
    <scope>NUCLEOTIDE SEQUENCE [LARGE SCALE GENOMIC DNA]</scope>
    <source>
        <strain evidence="2">ARS1</strain>
    </source>
</reference>
<dbReference type="RefSeq" id="WP_105196985.1">
    <property type="nucleotide sequence ID" value="NZ_OLKH01000148.1"/>
</dbReference>
<dbReference type="EMBL" id="RQSM01000002">
    <property type="protein sequence ID" value="RVU91815.1"/>
    <property type="molecule type" value="Genomic_DNA"/>
</dbReference>
<gene>
    <name evidence="2" type="ORF">EH230_02225</name>
</gene>
<dbReference type="Gene3D" id="3.90.550.10">
    <property type="entry name" value="Spore Coat Polysaccharide Biosynthesis Protein SpsA, Chain A"/>
    <property type="match status" value="1"/>
</dbReference>
<dbReference type="InterPro" id="IPR029044">
    <property type="entry name" value="Nucleotide-diphossugar_trans"/>
</dbReference>
<dbReference type="OrthoDB" id="1116632at2"/>